<feature type="signal peptide" evidence="1">
    <location>
        <begin position="1"/>
        <end position="23"/>
    </location>
</feature>
<dbReference type="GO" id="GO:0016853">
    <property type="term" value="F:isomerase activity"/>
    <property type="evidence" value="ECO:0007669"/>
    <property type="project" value="UniProtKB-KW"/>
</dbReference>
<evidence type="ECO:0000313" key="4">
    <source>
        <dbReference type="Proteomes" id="UP001303899"/>
    </source>
</evidence>
<keyword evidence="4" id="KW-1185">Reference proteome</keyword>
<keyword evidence="1" id="KW-0732">Signal</keyword>
<dbReference type="Gene3D" id="3.20.20.150">
    <property type="entry name" value="Divalent-metal-dependent TIM barrel enzymes"/>
    <property type="match status" value="1"/>
</dbReference>
<dbReference type="InterPro" id="IPR036237">
    <property type="entry name" value="Xyl_isomerase-like_sf"/>
</dbReference>
<dbReference type="PANTHER" id="PTHR12110:SF41">
    <property type="entry name" value="INOSOSE DEHYDRATASE"/>
    <property type="match status" value="1"/>
</dbReference>
<comment type="caution">
    <text evidence="3">The sequence shown here is derived from an EMBL/GenBank/DDBJ whole genome shotgun (WGS) entry which is preliminary data.</text>
</comment>
<dbReference type="SUPFAM" id="SSF51658">
    <property type="entry name" value="Xylose isomerase-like"/>
    <property type="match status" value="1"/>
</dbReference>
<dbReference type="Pfam" id="PF01261">
    <property type="entry name" value="AP_endonuc_2"/>
    <property type="match status" value="1"/>
</dbReference>
<keyword evidence="3" id="KW-0413">Isomerase</keyword>
<dbReference type="InterPro" id="IPR050312">
    <property type="entry name" value="IolE/XylAMocC-like"/>
</dbReference>
<feature type="chain" id="PRO_5046393981" evidence="1">
    <location>
        <begin position="24"/>
        <end position="285"/>
    </location>
</feature>
<dbReference type="Proteomes" id="UP001303899">
    <property type="component" value="Unassembled WGS sequence"/>
</dbReference>
<dbReference type="PANTHER" id="PTHR12110">
    <property type="entry name" value="HYDROXYPYRUVATE ISOMERASE"/>
    <property type="match status" value="1"/>
</dbReference>
<dbReference type="InterPro" id="IPR013022">
    <property type="entry name" value="Xyl_isomerase-like_TIM-brl"/>
</dbReference>
<protein>
    <submittedName>
        <fullName evidence="3">Sugar phosphate isomerase/epimerase</fullName>
    </submittedName>
</protein>
<evidence type="ECO:0000256" key="1">
    <source>
        <dbReference type="SAM" id="SignalP"/>
    </source>
</evidence>
<reference evidence="3 4" key="1">
    <citation type="submission" date="2023-12" db="EMBL/GenBank/DDBJ databases">
        <title>Novel species of the genus Arcicella isolated from rivers.</title>
        <authorList>
            <person name="Lu H."/>
        </authorList>
    </citation>
    <scope>NUCLEOTIDE SEQUENCE [LARGE SCALE GENOMIC DNA]</scope>
    <source>
        <strain evidence="3 4">DC2W</strain>
    </source>
</reference>
<dbReference type="EMBL" id="JAYGIL010000054">
    <property type="protein sequence ID" value="MEA5406015.1"/>
    <property type="molecule type" value="Genomic_DNA"/>
</dbReference>
<feature type="domain" description="Xylose isomerase-like TIM barrel" evidence="2">
    <location>
        <begin position="54"/>
        <end position="268"/>
    </location>
</feature>
<evidence type="ECO:0000313" key="3">
    <source>
        <dbReference type="EMBL" id="MEA5406015.1"/>
    </source>
</evidence>
<name>A0ABU5SBZ8_9BACT</name>
<evidence type="ECO:0000259" key="2">
    <source>
        <dbReference type="Pfam" id="PF01261"/>
    </source>
</evidence>
<proteinExistence type="predicted"/>
<gene>
    <name evidence="3" type="ORF">VB776_23955</name>
</gene>
<organism evidence="3 4">
    <name type="scientific">Arcicella gelida</name>
    <dbReference type="NCBI Taxonomy" id="2984195"/>
    <lineage>
        <taxon>Bacteria</taxon>
        <taxon>Pseudomonadati</taxon>
        <taxon>Bacteroidota</taxon>
        <taxon>Cytophagia</taxon>
        <taxon>Cytophagales</taxon>
        <taxon>Flectobacillaceae</taxon>
        <taxon>Arcicella</taxon>
    </lineage>
</organism>
<accession>A0ABU5SBZ8</accession>
<dbReference type="RefSeq" id="WP_323699381.1">
    <property type="nucleotide sequence ID" value="NZ_JAYGIL010000054.1"/>
</dbReference>
<sequence>MKKQSYAIALTLLFLLSIGDTFAQKAKPLFNFPFGVQAYTFRNHFPVSVENTLDKIKAMGITEIESSGAKGMSNADYKKLCNDRGISIPSAGCSYEQLESNPQEVVDNAKALGAKYVMCAWIPHKGNDFTIEDIKKAVPVFNKAGKVLKENGLTFCYHDHGYEFRPYEDGTLFDYLVKNTNPAYVSFEMDVLWTLHGRANPEALLQKYGSRWKLMHVKDLKKGIVGDFSGHTPAENDVVLGTGQANWPAILKIAKKIGIKHYFIEDESEHELENVPLSITYLKGL</sequence>